<dbReference type="InterPro" id="IPR010371">
    <property type="entry name" value="YBR137W-like"/>
</dbReference>
<evidence type="ECO:0000313" key="1">
    <source>
        <dbReference type="EMBL" id="NME22269.1"/>
    </source>
</evidence>
<comment type="caution">
    <text evidence="1">The sequence shown here is derived from an EMBL/GenBank/DDBJ whole genome shotgun (WGS) entry which is preliminary data.</text>
</comment>
<dbReference type="RefSeq" id="WP_170090749.1">
    <property type="nucleotide sequence ID" value="NZ_JABAFN010000019.1"/>
</dbReference>
<dbReference type="SUPFAM" id="SSF143744">
    <property type="entry name" value="GlcG-like"/>
    <property type="match status" value="1"/>
</dbReference>
<dbReference type="Proteomes" id="UP000587270">
    <property type="component" value="Unassembled WGS sequence"/>
</dbReference>
<reference evidence="1 2" key="1">
    <citation type="submission" date="2020-04" db="EMBL/GenBank/DDBJ databases">
        <authorList>
            <person name="Hitch T.C.A."/>
            <person name="Wylensek D."/>
            <person name="Clavel T."/>
        </authorList>
    </citation>
    <scope>NUCLEOTIDE SEQUENCE [LARGE SCALE GENOMIC DNA]</scope>
    <source>
        <strain evidence="1 2">WCA-386-APC-4I</strain>
    </source>
</reference>
<accession>A0AAW9ZGH9</accession>
<sequence>MDSNSILEEEQAITLPYFGLEQVDELATLFSKVDPVAFQKVCIKVVLNNREVYFHAGIQTSKENNDWVTRKFNVTNMFDHCSLYVKTLWADQPAAFFNSYGLSHRDFALVGGALPIITKGNGNIGILVISGLTDTEDHEFGVKVLKQLKHQLLS</sequence>
<evidence type="ECO:0008006" key="3">
    <source>
        <dbReference type="Google" id="ProtNLM"/>
    </source>
</evidence>
<proteinExistence type="predicted"/>
<dbReference type="InterPro" id="IPR005624">
    <property type="entry name" value="PduO/GlcC-like"/>
</dbReference>
<dbReference type="InterPro" id="IPR038084">
    <property type="entry name" value="PduO/GlcC-like_sf"/>
</dbReference>
<dbReference type="PANTHER" id="PTHR28255">
    <property type="match status" value="1"/>
</dbReference>
<evidence type="ECO:0000313" key="2">
    <source>
        <dbReference type="Proteomes" id="UP000587270"/>
    </source>
</evidence>
<organism evidence="1 2">
    <name type="scientific">Limosilactobacillus reuteri</name>
    <name type="common">Lactobacillus reuteri</name>
    <dbReference type="NCBI Taxonomy" id="1598"/>
    <lineage>
        <taxon>Bacteria</taxon>
        <taxon>Bacillati</taxon>
        <taxon>Bacillota</taxon>
        <taxon>Bacilli</taxon>
        <taxon>Lactobacillales</taxon>
        <taxon>Lactobacillaceae</taxon>
        <taxon>Limosilactobacillus</taxon>
    </lineage>
</organism>
<protein>
    <recommendedName>
        <fullName evidence="3">Heme-degrading domain-containing protein</fullName>
    </recommendedName>
</protein>
<name>A0AAW9ZGH9_LIMRT</name>
<gene>
    <name evidence="1" type="ORF">HF865_06115</name>
</gene>
<dbReference type="Gene3D" id="3.30.450.150">
    <property type="entry name" value="Haem-degrading domain"/>
    <property type="match status" value="1"/>
</dbReference>
<dbReference type="PANTHER" id="PTHR28255:SF1">
    <property type="entry name" value="UPF0303 PROTEIN YBR137W"/>
    <property type="match status" value="1"/>
</dbReference>
<dbReference type="Pfam" id="PF03928">
    <property type="entry name" value="HbpS-like"/>
    <property type="match status" value="1"/>
</dbReference>
<dbReference type="EMBL" id="JABAFN010000019">
    <property type="protein sequence ID" value="NME22269.1"/>
    <property type="molecule type" value="Genomic_DNA"/>
</dbReference>
<dbReference type="AlphaFoldDB" id="A0AAW9ZGH9"/>